<keyword evidence="1" id="KW-0547">Nucleotide-binding</keyword>
<dbReference type="CDD" id="cd05907">
    <property type="entry name" value="VL_LC_FACS_like"/>
    <property type="match status" value="1"/>
</dbReference>
<dbReference type="SUPFAM" id="SSF56801">
    <property type="entry name" value="Acetyl-CoA synthetase-like"/>
    <property type="match status" value="1"/>
</dbReference>
<dbReference type="InterPro" id="IPR000873">
    <property type="entry name" value="AMP-dep_synth/lig_dom"/>
</dbReference>
<comment type="caution">
    <text evidence="4">The sequence shown here is derived from an EMBL/GenBank/DDBJ whole genome shotgun (WGS) entry which is preliminary data.</text>
</comment>
<accession>A0A7K0DP13</accession>
<evidence type="ECO:0000313" key="5">
    <source>
        <dbReference type="Proteomes" id="UP000431401"/>
    </source>
</evidence>
<sequence length="586" mass="62152">MTRQEYHVAPLVTMADADGLANVVYESAETRSGAAVFSRRTAEGWQDVGFGEFAALVLGLARGLAAEGIGAGDRVLILGATSYEWSAADFAVLSLGAVTVPVYPTSSAEQVRHIVADSRPRACFTESAEQRDLIEEVAGPAVRGRSWLLGESFDELAATGRAVGADEITRRRLAVRADDLATIVYTSGTTGMPKGCMLTHRNIFAAAANVVELLHTVFRRSPDDPASTLMFLPLAHVYGRVALFGCVWAGVRTGLVAAPAELPAQLPAFRPTFLIGVPYVLEKIRKAARQVIGGADYDVAEAAVIAAGRADRHGAASTAGGAVEENFLRRLRGMLGGRLEYVIAGGASLEPSTADFFAGLGVEIIGAYGLTEASSTVSMSAPKANRPDSVGRPVPGTTIAIADDGEILVRGAQVFPGYWPDGGHADIDWLATGDLGRLDEDGFLFITGRRKEIIVTNSGKNVAPAPLEDRVRLHPLVSNCMVVGEGRSYITALITVDPMILSRWAADNDVDLTGGVPAEDPRLIAEIATAVDAANLLVSRAESIRRFAILPADFSVARGHMTASLRLRRKAIEEDFDAVVEALYRS</sequence>
<dbReference type="Pfam" id="PF00501">
    <property type="entry name" value="AMP-binding"/>
    <property type="match status" value="1"/>
</dbReference>
<proteinExistence type="predicted"/>
<dbReference type="PANTHER" id="PTHR43272:SF33">
    <property type="entry name" value="AMP-BINDING DOMAIN-CONTAINING PROTEIN-RELATED"/>
    <property type="match status" value="1"/>
</dbReference>
<dbReference type="OrthoDB" id="9803968at2"/>
<dbReference type="GO" id="GO:0016020">
    <property type="term" value="C:membrane"/>
    <property type="evidence" value="ECO:0007669"/>
    <property type="project" value="TreeGrafter"/>
</dbReference>
<evidence type="ECO:0000256" key="2">
    <source>
        <dbReference type="ARBA" id="ARBA00022840"/>
    </source>
</evidence>
<dbReference type="PANTHER" id="PTHR43272">
    <property type="entry name" value="LONG-CHAIN-FATTY-ACID--COA LIGASE"/>
    <property type="match status" value="1"/>
</dbReference>
<dbReference type="InterPro" id="IPR042099">
    <property type="entry name" value="ANL_N_sf"/>
</dbReference>
<dbReference type="AlphaFoldDB" id="A0A7K0DP13"/>
<evidence type="ECO:0000259" key="3">
    <source>
        <dbReference type="Pfam" id="PF00501"/>
    </source>
</evidence>
<dbReference type="EC" id="6.2.1.3" evidence="4"/>
<dbReference type="Gene3D" id="3.40.50.12780">
    <property type="entry name" value="N-terminal domain of ligase-like"/>
    <property type="match status" value="1"/>
</dbReference>
<dbReference type="GO" id="GO:0005524">
    <property type="term" value="F:ATP binding"/>
    <property type="evidence" value="ECO:0007669"/>
    <property type="project" value="UniProtKB-KW"/>
</dbReference>
<dbReference type="InterPro" id="IPR020845">
    <property type="entry name" value="AMP-binding_CS"/>
</dbReference>
<keyword evidence="4" id="KW-0436">Ligase</keyword>
<dbReference type="PROSITE" id="PS00455">
    <property type="entry name" value="AMP_BINDING"/>
    <property type="match status" value="1"/>
</dbReference>
<protein>
    <submittedName>
        <fullName evidence="4">Long-chain-fatty-acid--CoA ligase FadD15</fullName>
        <ecNumber evidence="4">6.2.1.3</ecNumber>
    </submittedName>
</protein>
<dbReference type="RefSeq" id="WP_153343039.1">
    <property type="nucleotide sequence ID" value="NZ_WEGI01000006.1"/>
</dbReference>
<reference evidence="4 5" key="1">
    <citation type="submission" date="2019-10" db="EMBL/GenBank/DDBJ databases">
        <title>Nocardia macrotermitis sp. nov. and Nocardia aurantia sp. nov., isolated from the gut of fungus growing-termite Macrotermes natalensis.</title>
        <authorList>
            <person name="Benndorf R."/>
            <person name="Schwitalla J."/>
            <person name="Martin K."/>
            <person name="De Beer W."/>
            <person name="Kaster A.-K."/>
            <person name="Vollmers J."/>
            <person name="Poulsen M."/>
            <person name="Beemelmanns C."/>
        </authorList>
    </citation>
    <scope>NUCLEOTIDE SEQUENCE [LARGE SCALE GENOMIC DNA]</scope>
    <source>
        <strain evidence="4 5">RB56</strain>
    </source>
</reference>
<dbReference type="Proteomes" id="UP000431401">
    <property type="component" value="Unassembled WGS sequence"/>
</dbReference>
<feature type="domain" description="AMP-dependent synthetase/ligase" evidence="3">
    <location>
        <begin position="28"/>
        <end position="419"/>
    </location>
</feature>
<keyword evidence="2" id="KW-0067">ATP-binding</keyword>
<keyword evidence="5" id="KW-1185">Reference proteome</keyword>
<dbReference type="Pfam" id="PF23562">
    <property type="entry name" value="AMP-binding_C_3"/>
    <property type="match status" value="1"/>
</dbReference>
<gene>
    <name evidence="4" type="ORF">NRB56_30100</name>
</gene>
<evidence type="ECO:0000256" key="1">
    <source>
        <dbReference type="ARBA" id="ARBA00022741"/>
    </source>
</evidence>
<organism evidence="4 5">
    <name type="scientific">Nocardia aurantia</name>
    <dbReference type="NCBI Taxonomy" id="2585199"/>
    <lineage>
        <taxon>Bacteria</taxon>
        <taxon>Bacillati</taxon>
        <taxon>Actinomycetota</taxon>
        <taxon>Actinomycetes</taxon>
        <taxon>Mycobacteriales</taxon>
        <taxon>Nocardiaceae</taxon>
        <taxon>Nocardia</taxon>
    </lineage>
</organism>
<evidence type="ECO:0000313" key="4">
    <source>
        <dbReference type="EMBL" id="MQY27427.1"/>
    </source>
</evidence>
<name>A0A7K0DP13_9NOCA</name>
<dbReference type="EMBL" id="WEGI01000006">
    <property type="protein sequence ID" value="MQY27427.1"/>
    <property type="molecule type" value="Genomic_DNA"/>
</dbReference>
<dbReference type="GO" id="GO:0004467">
    <property type="term" value="F:long-chain fatty acid-CoA ligase activity"/>
    <property type="evidence" value="ECO:0007669"/>
    <property type="project" value="UniProtKB-EC"/>
</dbReference>